<protein>
    <submittedName>
        <fullName evidence="1">Uncharacterized protein</fullName>
    </submittedName>
</protein>
<organism evidence="1 2">
    <name type="scientific">Herbihabitans rhizosphaerae</name>
    <dbReference type="NCBI Taxonomy" id="1872711"/>
    <lineage>
        <taxon>Bacteria</taxon>
        <taxon>Bacillati</taxon>
        <taxon>Actinomycetota</taxon>
        <taxon>Actinomycetes</taxon>
        <taxon>Pseudonocardiales</taxon>
        <taxon>Pseudonocardiaceae</taxon>
        <taxon>Herbihabitans</taxon>
    </lineage>
</organism>
<evidence type="ECO:0000313" key="1">
    <source>
        <dbReference type="EMBL" id="RZS44181.1"/>
    </source>
</evidence>
<gene>
    <name evidence="1" type="ORF">EV193_10156</name>
</gene>
<dbReference type="RefSeq" id="WP_130341900.1">
    <property type="nucleotide sequence ID" value="NZ_SGWQ01000001.1"/>
</dbReference>
<dbReference type="Proteomes" id="UP000294257">
    <property type="component" value="Unassembled WGS sequence"/>
</dbReference>
<name>A0A4Q7L6G4_9PSEU</name>
<reference evidence="1 2" key="1">
    <citation type="submission" date="2019-02" db="EMBL/GenBank/DDBJ databases">
        <title>Genomic Encyclopedia of Type Strains, Phase IV (KMG-IV): sequencing the most valuable type-strain genomes for metagenomic binning, comparative biology and taxonomic classification.</title>
        <authorList>
            <person name="Goeker M."/>
        </authorList>
    </citation>
    <scope>NUCLEOTIDE SEQUENCE [LARGE SCALE GENOMIC DNA]</scope>
    <source>
        <strain evidence="1 2">DSM 101727</strain>
    </source>
</reference>
<dbReference type="OrthoDB" id="157538at2"/>
<proteinExistence type="predicted"/>
<comment type="caution">
    <text evidence="1">The sequence shown here is derived from an EMBL/GenBank/DDBJ whole genome shotgun (WGS) entry which is preliminary data.</text>
</comment>
<evidence type="ECO:0000313" key="2">
    <source>
        <dbReference type="Proteomes" id="UP000294257"/>
    </source>
</evidence>
<dbReference type="EMBL" id="SGWQ01000001">
    <property type="protein sequence ID" value="RZS44181.1"/>
    <property type="molecule type" value="Genomic_DNA"/>
</dbReference>
<sequence length="154" mass="16775">MLHSTTSGFFKRHYEITEDDRPLVTLEHGGREKSSFTLDGVPYSIARDGGKRLLLTERGRRTGTATRDGGRRWSIDSDAGRFELVKPSMWKDGWELHRDGTSLGTISKNGAFSKGATADLPADIPLPVRLFAFYIVHVLWQRAASAAAAGGGGG</sequence>
<dbReference type="AlphaFoldDB" id="A0A4Q7L6G4"/>
<accession>A0A4Q7L6G4</accession>
<keyword evidence="2" id="KW-1185">Reference proteome</keyword>